<accession>A0A5B9Y4Q1</accession>
<dbReference type="RefSeq" id="WP_166508435.1">
    <property type="nucleotide sequence ID" value="NZ_CP043026.1"/>
</dbReference>
<evidence type="ECO:0000256" key="4">
    <source>
        <dbReference type="ARBA" id="ARBA00022670"/>
    </source>
</evidence>
<comment type="cofactor">
    <cofactor evidence="1">
        <name>Zn(2+)</name>
        <dbReference type="ChEBI" id="CHEBI:29105"/>
    </cofactor>
</comment>
<keyword evidence="4 13" id="KW-0645">Protease</keyword>
<dbReference type="InterPro" id="IPR008915">
    <property type="entry name" value="Peptidase_M50"/>
</dbReference>
<evidence type="ECO:0000256" key="6">
    <source>
        <dbReference type="ARBA" id="ARBA00022801"/>
    </source>
</evidence>
<dbReference type="PANTHER" id="PTHR42837:SF2">
    <property type="entry name" value="MEMBRANE METALLOPROTEASE ARASP2, CHLOROPLASTIC-RELATED"/>
    <property type="match status" value="1"/>
</dbReference>
<dbReference type="EMBL" id="CP043026">
    <property type="protein sequence ID" value="QEH62064.1"/>
    <property type="molecule type" value="Genomic_DNA"/>
</dbReference>
<evidence type="ECO:0000256" key="7">
    <source>
        <dbReference type="ARBA" id="ARBA00022833"/>
    </source>
</evidence>
<feature type="transmembrane region" description="Helical" evidence="11">
    <location>
        <begin position="343"/>
        <end position="368"/>
    </location>
</feature>
<dbReference type="AlphaFoldDB" id="A0A5B9Y4Q1"/>
<keyword evidence="8 11" id="KW-1133">Transmembrane helix</keyword>
<protein>
    <submittedName>
        <fullName evidence="13">Regulator of sigma E protease</fullName>
    </submittedName>
</protein>
<evidence type="ECO:0000259" key="12">
    <source>
        <dbReference type="Pfam" id="PF02163"/>
    </source>
</evidence>
<sequence length="413" mass="46335">MSSGMVILGFLVGVLILLSLITVHELGHFIVAKMANAFVYEFSIGFGPRIWVWKRKETWISIRMIPLGGFCSIASSKVDPPTERENEIVPEERMIDYIARWKRLFFIAFGPLMNLFVALFLFTTIFAATQSKPNDLYAYGAKFAQNSVAQQMIWEREKQDNPEMPLVNIDQTYAIWGWKLISTDQNQETTVLFNNLCTESGTDCGTNEVINSFESKQAVTYYKTVYNFINNLQLGKDKENVSIQFAYKQIDRVNGSAIGQYKVTQATTSEQYTGGGSVGIAAPNRYYKNAGVAYGAGWKETFTQSFSILKSFGRIFTGGIKDLAGPVGIANQTAAMFTSAQQFFLYVALLSANLFVLNFILIPPLDGYKILETIIEMIIRKELPEKYKLVVYSIGAILFLGLFVVITVLDLVL</sequence>
<keyword evidence="14" id="KW-1185">Reference proteome</keyword>
<evidence type="ECO:0000256" key="11">
    <source>
        <dbReference type="SAM" id="Phobius"/>
    </source>
</evidence>
<evidence type="ECO:0000256" key="1">
    <source>
        <dbReference type="ARBA" id="ARBA00001947"/>
    </source>
</evidence>
<evidence type="ECO:0000256" key="5">
    <source>
        <dbReference type="ARBA" id="ARBA00022692"/>
    </source>
</evidence>
<dbReference type="GO" id="GO:0006508">
    <property type="term" value="P:proteolysis"/>
    <property type="evidence" value="ECO:0007669"/>
    <property type="project" value="UniProtKB-KW"/>
</dbReference>
<evidence type="ECO:0000313" key="14">
    <source>
        <dbReference type="Proteomes" id="UP000323144"/>
    </source>
</evidence>
<dbReference type="KEGG" id="schi:SCHIN_v1c08690"/>
<evidence type="ECO:0000256" key="2">
    <source>
        <dbReference type="ARBA" id="ARBA00004141"/>
    </source>
</evidence>
<evidence type="ECO:0000256" key="10">
    <source>
        <dbReference type="ARBA" id="ARBA00023136"/>
    </source>
</evidence>
<evidence type="ECO:0000313" key="13">
    <source>
        <dbReference type="EMBL" id="QEH62064.1"/>
    </source>
</evidence>
<feature type="domain" description="Peptidase M50" evidence="12">
    <location>
        <begin position="14"/>
        <end position="401"/>
    </location>
</feature>
<dbReference type="CDD" id="cd06163">
    <property type="entry name" value="S2P-M50_PDZ_RseP-like"/>
    <property type="match status" value="1"/>
</dbReference>
<reference evidence="13 14" key="1">
    <citation type="submission" date="2019-08" db="EMBL/GenBank/DDBJ databases">
        <title>Complete genome sequence of Spiroplasma chinense CCH (DSM 19755).</title>
        <authorList>
            <person name="Shen H.-Y."/>
            <person name="Lin Y.-C."/>
            <person name="Chou L."/>
            <person name="Kuo C.-H."/>
        </authorList>
    </citation>
    <scope>NUCLEOTIDE SEQUENCE [LARGE SCALE GENOMIC DNA]</scope>
    <source>
        <strain evidence="13 14">CCH</strain>
    </source>
</reference>
<comment type="subcellular location">
    <subcellularLocation>
        <location evidence="2">Membrane</location>
        <topology evidence="2">Multi-pass membrane protein</topology>
    </subcellularLocation>
</comment>
<keyword evidence="7" id="KW-0862">Zinc</keyword>
<dbReference type="Proteomes" id="UP000323144">
    <property type="component" value="Chromosome"/>
</dbReference>
<proteinExistence type="inferred from homology"/>
<feature type="transmembrane region" description="Helical" evidence="11">
    <location>
        <begin position="6"/>
        <end position="24"/>
    </location>
</feature>
<dbReference type="GO" id="GO:0016020">
    <property type="term" value="C:membrane"/>
    <property type="evidence" value="ECO:0007669"/>
    <property type="project" value="UniProtKB-SubCell"/>
</dbReference>
<organism evidence="13 14">
    <name type="scientific">Spiroplasma chinense</name>
    <dbReference type="NCBI Taxonomy" id="216932"/>
    <lineage>
        <taxon>Bacteria</taxon>
        <taxon>Bacillati</taxon>
        <taxon>Mycoplasmatota</taxon>
        <taxon>Mollicutes</taxon>
        <taxon>Entomoplasmatales</taxon>
        <taxon>Spiroplasmataceae</taxon>
        <taxon>Spiroplasma</taxon>
    </lineage>
</organism>
<dbReference type="InterPro" id="IPR004387">
    <property type="entry name" value="Pept_M50_Zn"/>
</dbReference>
<comment type="similarity">
    <text evidence="3">Belongs to the peptidase M50B family.</text>
</comment>
<gene>
    <name evidence="13" type="primary">rseP</name>
    <name evidence="13" type="ORF">SCHIN_v1c08690</name>
</gene>
<keyword evidence="10 11" id="KW-0472">Membrane</keyword>
<dbReference type="PANTHER" id="PTHR42837">
    <property type="entry name" value="REGULATOR OF SIGMA-E PROTEASE RSEP"/>
    <property type="match status" value="1"/>
</dbReference>
<feature type="transmembrane region" description="Helical" evidence="11">
    <location>
        <begin position="104"/>
        <end position="128"/>
    </location>
</feature>
<keyword evidence="5 11" id="KW-0812">Transmembrane</keyword>
<evidence type="ECO:0000256" key="9">
    <source>
        <dbReference type="ARBA" id="ARBA00023049"/>
    </source>
</evidence>
<evidence type="ECO:0000256" key="8">
    <source>
        <dbReference type="ARBA" id="ARBA00022989"/>
    </source>
</evidence>
<keyword evidence="9" id="KW-0482">Metalloprotease</keyword>
<name>A0A5B9Y4Q1_9MOLU</name>
<keyword evidence="6" id="KW-0378">Hydrolase</keyword>
<feature type="transmembrane region" description="Helical" evidence="11">
    <location>
        <begin position="389"/>
        <end position="409"/>
    </location>
</feature>
<evidence type="ECO:0000256" key="3">
    <source>
        <dbReference type="ARBA" id="ARBA00007931"/>
    </source>
</evidence>
<dbReference type="GO" id="GO:0004222">
    <property type="term" value="F:metalloendopeptidase activity"/>
    <property type="evidence" value="ECO:0007669"/>
    <property type="project" value="InterPro"/>
</dbReference>
<dbReference type="Pfam" id="PF02163">
    <property type="entry name" value="Peptidase_M50"/>
    <property type="match status" value="1"/>
</dbReference>